<proteinExistence type="predicted"/>
<evidence type="ECO:0000313" key="1">
    <source>
        <dbReference type="EMBL" id="KAG5479659.1"/>
    </source>
</evidence>
<dbReference type="AlphaFoldDB" id="A0A836KL63"/>
<name>A0A836KL63_LEIEN</name>
<dbReference type="EMBL" id="JAFHKP010000022">
    <property type="protein sequence ID" value="KAG5479659.1"/>
    <property type="molecule type" value="Genomic_DNA"/>
</dbReference>
<dbReference type="GeneID" id="94170665"/>
<accession>A0A836KL63</accession>
<dbReference type="OrthoDB" id="267608at2759"/>
<reference evidence="1 2" key="1">
    <citation type="submission" date="2021-02" db="EMBL/GenBank/DDBJ databases">
        <title>Leishmania (Mundinia) enrietti genome sequencing and assembly.</title>
        <authorList>
            <person name="Almutairi H."/>
            <person name="Gatherer D."/>
        </authorList>
    </citation>
    <scope>NUCLEOTIDE SEQUENCE [LARGE SCALE GENOMIC DNA]</scope>
    <source>
        <strain evidence="1">CUR178</strain>
    </source>
</reference>
<sequence length="396" mass="41469">MERWCSTHHIRELMDEFVVQFLRAEAASAPLGSHAVEKGVAAATPPDADLAAPSVAQVYGELYPRIGGQAYAYHAGELMQKSSRQPTIAALRAFLKEKQNGKAAWQSAHPYIVLCVQDGVVARESREASAASSSSLPQLLPAKQPPLQAAVFSAIVAVAAQSAAREIGGFVQSLTPALLTAPGAVAHQLRRPLEQQQQQQFLQQLARDIASKARAPMAGAVSPGGGVTDAVVAAAADAHSTLRAAYTSAAAKCTPIVFIDEQWPSTIADGLALEGLLGAPFAAFSVSVDERGAAEESKEDDRGGSAAPSCEALSSRFQLTSQRGFAHAALLEYYAAKQKLTALVVPAAACSAEAPAVSTRNVELSAAARAAAESLAEQLVRRFREGFPHPLLSVET</sequence>
<protein>
    <submittedName>
        <fullName evidence="1">Uncharacterized protein</fullName>
    </submittedName>
</protein>
<keyword evidence="2" id="KW-1185">Reference proteome</keyword>
<dbReference type="Proteomes" id="UP000674179">
    <property type="component" value="Chromosome 22"/>
</dbReference>
<evidence type="ECO:0000313" key="2">
    <source>
        <dbReference type="Proteomes" id="UP000674179"/>
    </source>
</evidence>
<dbReference type="RefSeq" id="XP_067693188.1">
    <property type="nucleotide sequence ID" value="XM_067835155.1"/>
</dbReference>
<comment type="caution">
    <text evidence="1">The sequence shown here is derived from an EMBL/GenBank/DDBJ whole genome shotgun (WGS) entry which is preliminary data.</text>
</comment>
<gene>
    <name evidence="1" type="ORF">CUR178_03422</name>
</gene>
<organism evidence="1 2">
    <name type="scientific">Leishmania enriettii</name>
    <dbReference type="NCBI Taxonomy" id="5663"/>
    <lineage>
        <taxon>Eukaryota</taxon>
        <taxon>Discoba</taxon>
        <taxon>Euglenozoa</taxon>
        <taxon>Kinetoplastea</taxon>
        <taxon>Metakinetoplastina</taxon>
        <taxon>Trypanosomatida</taxon>
        <taxon>Trypanosomatidae</taxon>
        <taxon>Leishmaniinae</taxon>
        <taxon>Leishmania</taxon>
    </lineage>
</organism>
<dbReference type="KEGG" id="lenr:94170665"/>